<dbReference type="FunFam" id="1.10.287.90:FF:000001">
    <property type="entry name" value="Cytochrome c oxidase subunit 2"/>
    <property type="match status" value="1"/>
</dbReference>
<keyword evidence="15 18" id="KW-0496">Mitochondrion</keyword>
<dbReference type="GO" id="GO:0016491">
    <property type="term" value="F:oxidoreductase activity"/>
    <property type="evidence" value="ECO:0007669"/>
    <property type="project" value="InterPro"/>
</dbReference>
<dbReference type="GO" id="GO:0004129">
    <property type="term" value="F:cytochrome-c oxidase activity"/>
    <property type="evidence" value="ECO:0007669"/>
    <property type="project" value="UniProtKB-EC"/>
</dbReference>
<keyword evidence="11" id="KW-1278">Translocase</keyword>
<evidence type="ECO:0000256" key="1">
    <source>
        <dbReference type="ARBA" id="ARBA00004448"/>
    </source>
</evidence>
<evidence type="ECO:0000256" key="11">
    <source>
        <dbReference type="ARBA" id="ARBA00022967"/>
    </source>
</evidence>
<dbReference type="FunFam" id="2.60.40.420:FF:000001">
    <property type="entry name" value="Cytochrome c oxidase subunit 2"/>
    <property type="match status" value="1"/>
</dbReference>
<evidence type="ECO:0000256" key="18">
    <source>
        <dbReference type="RuleBase" id="RU000457"/>
    </source>
</evidence>
<dbReference type="PANTHER" id="PTHR22888:SF9">
    <property type="entry name" value="CYTOCHROME C OXIDASE SUBUNIT 2"/>
    <property type="match status" value="1"/>
</dbReference>
<keyword evidence="13 19" id="KW-1133">Transmembrane helix</keyword>
<dbReference type="PROSITE" id="PS00078">
    <property type="entry name" value="COX2"/>
    <property type="match status" value="1"/>
</dbReference>
<feature type="domain" description="Cytochrome oxidase subunit II copper A binding" evidence="20">
    <location>
        <begin position="134"/>
        <end position="267"/>
    </location>
</feature>
<dbReference type="InterPro" id="IPR045187">
    <property type="entry name" value="CcO_II"/>
</dbReference>
<evidence type="ECO:0000256" key="12">
    <source>
        <dbReference type="ARBA" id="ARBA00022982"/>
    </source>
</evidence>
<evidence type="ECO:0000256" key="15">
    <source>
        <dbReference type="ARBA" id="ARBA00023128"/>
    </source>
</evidence>
<dbReference type="PRINTS" id="PR01166">
    <property type="entry name" value="CYCOXIDASEII"/>
</dbReference>
<evidence type="ECO:0000313" key="22">
    <source>
        <dbReference type="EMBL" id="BBB16246.1"/>
    </source>
</evidence>
<proteinExistence type="inferred from homology"/>
<dbReference type="PROSITE" id="PS50857">
    <property type="entry name" value="COX2_CUA"/>
    <property type="match status" value="1"/>
</dbReference>
<dbReference type="InterPro" id="IPR014222">
    <property type="entry name" value="Cyt_c_oxidase_su2"/>
</dbReference>
<dbReference type="CDD" id="cd13912">
    <property type="entry name" value="CcO_II_C"/>
    <property type="match status" value="1"/>
</dbReference>
<dbReference type="AlphaFoldDB" id="A0A2Z5UY77"/>
<dbReference type="Pfam" id="PF02790">
    <property type="entry name" value="COX2_TM"/>
    <property type="match status" value="1"/>
</dbReference>
<keyword evidence="16 18" id="KW-0472">Membrane</keyword>
<name>A0A2Z5UY77_9EUCA</name>
<evidence type="ECO:0000256" key="10">
    <source>
        <dbReference type="ARBA" id="ARBA00022842"/>
    </source>
</evidence>
<evidence type="ECO:0000256" key="7">
    <source>
        <dbReference type="ARBA" id="ARBA00022692"/>
    </source>
</evidence>
<comment type="cofactor">
    <cofactor evidence="18">
        <name>Cu cation</name>
        <dbReference type="ChEBI" id="CHEBI:23378"/>
    </cofactor>
    <text evidence="18">Binds a copper A center.</text>
</comment>
<dbReference type="SUPFAM" id="SSF49503">
    <property type="entry name" value="Cupredoxins"/>
    <property type="match status" value="1"/>
</dbReference>
<evidence type="ECO:0000256" key="2">
    <source>
        <dbReference type="ARBA" id="ARBA00007866"/>
    </source>
</evidence>
<keyword evidence="9 18" id="KW-0999">Mitochondrion inner membrane</keyword>
<keyword evidence="12 18" id="KW-0249">Electron transport</keyword>
<sequence>MLLWIYLYPFKNIKVAESAQDLSSCNEMFMISLNNFNQLVMLMPTWAHMGFQDSASPLMEQLIFFHDHTMIVLILITTLVGYMMASLFANSYINRFLLENQTIEIIWTILPAFILIFIALPSLRLLYLLDEVNTPSVTLKTIGHQWYWSYEYSDFLQLEFDSYMIPLNEMNSSNFRLLDVDNRTVLPMNTQIRVLISAADVIHSWTVPALGVKADAIPGRLNQVSFMITRPGLFYGQCSEICGANHSFMPIVVESVSVDSFLNWVSSFKED</sequence>
<comment type="subunit">
    <text evidence="3">Component of the cytochrome c oxidase (complex IV, CIV), a multisubunit enzyme composed of a catalytic core of 3 subunits and several supernumerary subunits. The complex exists as a monomer or a dimer and forms supercomplexes (SCs) in the inner mitochondrial membrane with ubiquinol-cytochrome c oxidoreductase (cytochrome b-c1 complex, complex III, CIII).</text>
</comment>
<dbReference type="InterPro" id="IPR034210">
    <property type="entry name" value="CcO_II_C"/>
</dbReference>
<organism evidence="22">
    <name type="scientific">Pagurus nigrofascia</name>
    <dbReference type="NCBI Taxonomy" id="1929472"/>
    <lineage>
        <taxon>Eukaryota</taxon>
        <taxon>Metazoa</taxon>
        <taxon>Ecdysozoa</taxon>
        <taxon>Arthropoda</taxon>
        <taxon>Crustacea</taxon>
        <taxon>Multicrustacea</taxon>
        <taxon>Malacostraca</taxon>
        <taxon>Eumalacostraca</taxon>
        <taxon>Eucarida</taxon>
        <taxon>Decapoda</taxon>
        <taxon>Pleocyemata</taxon>
        <taxon>Anomura</taxon>
        <taxon>Paguroidea</taxon>
        <taxon>Paguridae</taxon>
        <taxon>Pagurus</taxon>
    </lineage>
</organism>
<dbReference type="PROSITE" id="PS50999">
    <property type="entry name" value="COX2_TM"/>
    <property type="match status" value="1"/>
</dbReference>
<comment type="similarity">
    <text evidence="2 18">Belongs to the cytochrome c oxidase subunit 2 family.</text>
</comment>
<keyword evidence="6 18" id="KW-0679">Respiratory chain</keyword>
<evidence type="ECO:0000256" key="16">
    <source>
        <dbReference type="ARBA" id="ARBA00023136"/>
    </source>
</evidence>
<dbReference type="GO" id="GO:0005507">
    <property type="term" value="F:copper ion binding"/>
    <property type="evidence" value="ECO:0007669"/>
    <property type="project" value="InterPro"/>
</dbReference>
<dbReference type="InterPro" id="IPR002429">
    <property type="entry name" value="CcO_II-like_C"/>
</dbReference>
<evidence type="ECO:0000256" key="13">
    <source>
        <dbReference type="ARBA" id="ARBA00022989"/>
    </source>
</evidence>
<keyword evidence="8 18" id="KW-0479">Metal-binding</keyword>
<dbReference type="GO" id="GO:0042773">
    <property type="term" value="P:ATP synthesis coupled electron transport"/>
    <property type="evidence" value="ECO:0007669"/>
    <property type="project" value="TreeGrafter"/>
</dbReference>
<gene>
    <name evidence="22" type="primary">COX2</name>
</gene>
<feature type="transmembrane region" description="Helical" evidence="19">
    <location>
        <begin position="70"/>
        <end position="93"/>
    </location>
</feature>
<evidence type="ECO:0000256" key="9">
    <source>
        <dbReference type="ARBA" id="ARBA00022792"/>
    </source>
</evidence>
<geneLocation type="mitochondrion" evidence="22"/>
<comment type="function">
    <text evidence="18">Component of the cytochrome c oxidase, the last enzyme in the mitochondrial electron transport chain which drives oxidative phosphorylation. The respiratory chain contains 3 multisubunit complexes succinate dehydrogenase (complex II, CII), ubiquinol-cytochrome c oxidoreductase (cytochrome b-c1 complex, complex III, CIII) and cytochrome c oxidase (complex IV, CIV), that cooperate to transfer electrons derived from NADH and succinate to molecular oxygen, creating an electrochemical gradient over the inner membrane that drives transmembrane transport and the ATP synthase. Cytochrome c oxidase is the component of the respiratory chain that catalyzes the reduction of oxygen to water. Electrons originating from reduced cytochrome c in the intermembrane space (IMS) are transferred via the dinuclear copper A center (CU(A)) of subunit 2 and heme A of subunit 1 to the active site in subunit 1, a binuclear center (BNC) formed by heme A3 and copper B (CU(B)). The BNC reduces molecular oxygen to 2 water molecules using 4 electrons from cytochrome c in the IMS and 4 protons from the mitochondrial matrix.</text>
</comment>
<keyword evidence="5 18" id="KW-0813">Transport</keyword>
<evidence type="ECO:0000256" key="19">
    <source>
        <dbReference type="SAM" id="Phobius"/>
    </source>
</evidence>
<comment type="catalytic activity">
    <reaction evidence="17">
        <text>4 Fe(II)-[cytochrome c] + O2 + 8 H(+)(in) = 4 Fe(III)-[cytochrome c] + 2 H2O + 4 H(+)(out)</text>
        <dbReference type="Rhea" id="RHEA:11436"/>
        <dbReference type="Rhea" id="RHEA-COMP:10350"/>
        <dbReference type="Rhea" id="RHEA-COMP:14399"/>
        <dbReference type="ChEBI" id="CHEBI:15377"/>
        <dbReference type="ChEBI" id="CHEBI:15378"/>
        <dbReference type="ChEBI" id="CHEBI:15379"/>
        <dbReference type="ChEBI" id="CHEBI:29033"/>
        <dbReference type="ChEBI" id="CHEBI:29034"/>
        <dbReference type="EC" id="7.1.1.9"/>
    </reaction>
    <physiologicalReaction direction="left-to-right" evidence="17">
        <dbReference type="Rhea" id="RHEA:11437"/>
    </physiologicalReaction>
</comment>
<keyword evidence="7 18" id="KW-0812">Transmembrane</keyword>
<keyword evidence="14 18" id="KW-0186">Copper</keyword>
<dbReference type="InterPro" id="IPR011759">
    <property type="entry name" value="Cyt_c_oxidase_su2_TM_dom"/>
</dbReference>
<comment type="subcellular location">
    <subcellularLocation>
        <location evidence="1 18">Mitochondrion inner membrane</location>
        <topology evidence="1 18">Multi-pass membrane protein</topology>
    </subcellularLocation>
</comment>
<reference evidence="22" key="1">
    <citation type="journal article" date="2017" name="Genetica">
        <title>Molecular phylogeny of ten intertidal hermit crabs of the genus Pagurus inferred from multiple mitochondrial genes, with special emphasis on the evolutionary relationship of Pagurus lanuginosus and Pagurus maculosus.</title>
        <authorList>
            <person name="Sultana Z."/>
            <person name="Asakura A."/>
            <person name="Kinjo S."/>
            <person name="Nozawa M."/>
            <person name="Nakano T."/>
            <person name="Ikeo K."/>
        </authorList>
    </citation>
    <scope>NUCLEOTIDE SEQUENCE</scope>
</reference>
<feature type="domain" description="Cytochrome oxidase subunit II transmembrane region profile" evidence="21">
    <location>
        <begin position="43"/>
        <end position="133"/>
    </location>
</feature>
<accession>A0A2Z5UY77</accession>
<dbReference type="EMBL" id="LC222531">
    <property type="protein sequence ID" value="BBB16246.1"/>
    <property type="molecule type" value="Genomic_DNA"/>
</dbReference>
<evidence type="ECO:0000256" key="6">
    <source>
        <dbReference type="ARBA" id="ARBA00022660"/>
    </source>
</evidence>
<dbReference type="NCBIfam" id="TIGR02866">
    <property type="entry name" value="CoxB"/>
    <property type="match status" value="1"/>
</dbReference>
<evidence type="ECO:0000256" key="5">
    <source>
        <dbReference type="ARBA" id="ARBA00022448"/>
    </source>
</evidence>
<dbReference type="InterPro" id="IPR036257">
    <property type="entry name" value="Cyt_c_oxidase_su2_TM_sf"/>
</dbReference>
<dbReference type="GO" id="GO:0005743">
    <property type="term" value="C:mitochondrial inner membrane"/>
    <property type="evidence" value="ECO:0007669"/>
    <property type="project" value="UniProtKB-SubCell"/>
</dbReference>
<dbReference type="Gene3D" id="1.10.287.90">
    <property type="match status" value="1"/>
</dbReference>
<dbReference type="SUPFAM" id="SSF81464">
    <property type="entry name" value="Cytochrome c oxidase subunit II-like, transmembrane region"/>
    <property type="match status" value="1"/>
</dbReference>
<evidence type="ECO:0000259" key="20">
    <source>
        <dbReference type="PROSITE" id="PS50857"/>
    </source>
</evidence>
<evidence type="ECO:0000256" key="17">
    <source>
        <dbReference type="ARBA" id="ARBA00049512"/>
    </source>
</evidence>
<keyword evidence="10" id="KW-0460">Magnesium</keyword>
<dbReference type="Pfam" id="PF00116">
    <property type="entry name" value="COX2"/>
    <property type="match status" value="1"/>
</dbReference>
<dbReference type="InterPro" id="IPR008972">
    <property type="entry name" value="Cupredoxin"/>
</dbReference>
<evidence type="ECO:0000256" key="14">
    <source>
        <dbReference type="ARBA" id="ARBA00023008"/>
    </source>
</evidence>
<dbReference type="Gene3D" id="2.60.40.420">
    <property type="entry name" value="Cupredoxins - blue copper proteins"/>
    <property type="match status" value="1"/>
</dbReference>
<dbReference type="PANTHER" id="PTHR22888">
    <property type="entry name" value="CYTOCHROME C OXIDASE, SUBUNIT II"/>
    <property type="match status" value="1"/>
</dbReference>
<feature type="transmembrane region" description="Helical" evidence="19">
    <location>
        <begin position="105"/>
        <end position="129"/>
    </location>
</feature>
<evidence type="ECO:0000259" key="21">
    <source>
        <dbReference type="PROSITE" id="PS50999"/>
    </source>
</evidence>
<protein>
    <recommendedName>
        <fullName evidence="4 18">Cytochrome c oxidase subunit 2</fullName>
    </recommendedName>
</protein>
<dbReference type="InterPro" id="IPR001505">
    <property type="entry name" value="Copper_CuA"/>
</dbReference>
<evidence type="ECO:0000256" key="3">
    <source>
        <dbReference type="ARBA" id="ARBA00011164"/>
    </source>
</evidence>
<evidence type="ECO:0000256" key="4">
    <source>
        <dbReference type="ARBA" id="ARBA00015946"/>
    </source>
</evidence>
<evidence type="ECO:0000256" key="8">
    <source>
        <dbReference type="ARBA" id="ARBA00022723"/>
    </source>
</evidence>